<reference evidence="1 2" key="1">
    <citation type="submission" date="2018-06" db="EMBL/GenBank/DDBJ databases">
        <authorList>
            <consortium name="Pathogen Informatics"/>
            <person name="Doyle S."/>
        </authorList>
    </citation>
    <scope>NUCLEOTIDE SEQUENCE [LARGE SCALE GENOMIC DNA]</scope>
    <source>
        <strain evidence="1 2">NCTC7972</strain>
    </source>
</reference>
<name>A0A8G2M9U0_STAAU</name>
<protein>
    <submittedName>
        <fullName evidence="1">Molecular chaperone GroEL</fullName>
    </submittedName>
</protein>
<organism evidence="1 2">
    <name type="scientific">Staphylococcus aureus</name>
    <dbReference type="NCBI Taxonomy" id="1280"/>
    <lineage>
        <taxon>Bacteria</taxon>
        <taxon>Bacillati</taxon>
        <taxon>Bacillota</taxon>
        <taxon>Bacilli</taxon>
        <taxon>Bacillales</taxon>
        <taxon>Staphylococcaceae</taxon>
        <taxon>Staphylococcus</taxon>
    </lineage>
</organism>
<gene>
    <name evidence="1" type="primary">groL_4</name>
    <name evidence="1" type="ORF">NCTC7972_02706</name>
</gene>
<accession>A0A8G2M9U0</accession>
<evidence type="ECO:0000313" key="1">
    <source>
        <dbReference type="EMBL" id="SUK59766.1"/>
    </source>
</evidence>
<comment type="caution">
    <text evidence="1">The sequence shown here is derived from an EMBL/GenBank/DDBJ whole genome shotgun (WGS) entry which is preliminary data.</text>
</comment>
<dbReference type="EMBL" id="UHAI01000003">
    <property type="protein sequence ID" value="SUK59766.1"/>
    <property type="molecule type" value="Genomic_DNA"/>
</dbReference>
<sequence length="41" mass="4655">MLQVVRTPVGLRQGIDKAVKVAVEALHENSQKLKIKMKLRK</sequence>
<dbReference type="AlphaFoldDB" id="A0A8G2M9U0"/>
<dbReference type="Proteomes" id="UP000254224">
    <property type="component" value="Unassembled WGS sequence"/>
</dbReference>
<proteinExistence type="predicted"/>
<evidence type="ECO:0000313" key="2">
    <source>
        <dbReference type="Proteomes" id="UP000254224"/>
    </source>
</evidence>